<keyword evidence="7 10" id="KW-1133">Transmembrane helix</keyword>
<evidence type="ECO:0000256" key="6">
    <source>
        <dbReference type="ARBA" id="ARBA00022970"/>
    </source>
</evidence>
<dbReference type="Proteomes" id="UP000250744">
    <property type="component" value="Unassembled WGS sequence"/>
</dbReference>
<dbReference type="GO" id="GO:0015190">
    <property type="term" value="F:L-leucine transmembrane transporter activity"/>
    <property type="evidence" value="ECO:0007669"/>
    <property type="project" value="TreeGrafter"/>
</dbReference>
<dbReference type="PANTHER" id="PTHR11795:SF371">
    <property type="entry name" value="HIGH-AFFINITY BRANCHED-CHAIN AMINO ACID TRANSPORT SYSTEM PERMEASE PROTEIN LIVH"/>
    <property type="match status" value="1"/>
</dbReference>
<evidence type="ECO:0000313" key="12">
    <source>
        <dbReference type="Proteomes" id="UP000250744"/>
    </source>
</evidence>
<dbReference type="PANTHER" id="PTHR11795">
    <property type="entry name" value="BRANCHED-CHAIN AMINO ACID TRANSPORT SYSTEM PERMEASE PROTEIN LIVH"/>
    <property type="match status" value="1"/>
</dbReference>
<evidence type="ECO:0000256" key="1">
    <source>
        <dbReference type="ARBA" id="ARBA00004429"/>
    </source>
</evidence>
<dbReference type="OrthoDB" id="9807115at2"/>
<protein>
    <submittedName>
        <fullName evidence="11">Branched-chain amino acid ABC transporter permease</fullName>
    </submittedName>
</protein>
<dbReference type="Pfam" id="PF02653">
    <property type="entry name" value="BPD_transp_2"/>
    <property type="match status" value="1"/>
</dbReference>
<feature type="transmembrane region" description="Helical" evidence="10">
    <location>
        <begin position="304"/>
        <end position="321"/>
    </location>
</feature>
<dbReference type="AlphaFoldDB" id="A0A364NS01"/>
<dbReference type="GO" id="GO:1903806">
    <property type="term" value="P:L-isoleucine import across plasma membrane"/>
    <property type="evidence" value="ECO:0007669"/>
    <property type="project" value="TreeGrafter"/>
</dbReference>
<evidence type="ECO:0000256" key="9">
    <source>
        <dbReference type="ARBA" id="ARBA00037998"/>
    </source>
</evidence>
<keyword evidence="6" id="KW-0029">Amino-acid transport</keyword>
<feature type="transmembrane region" description="Helical" evidence="10">
    <location>
        <begin position="70"/>
        <end position="91"/>
    </location>
</feature>
<feature type="transmembrane region" description="Helical" evidence="10">
    <location>
        <begin position="239"/>
        <end position="256"/>
    </location>
</feature>
<comment type="caution">
    <text evidence="11">The sequence shown here is derived from an EMBL/GenBank/DDBJ whole genome shotgun (WGS) entry which is preliminary data.</text>
</comment>
<dbReference type="GO" id="GO:0005886">
    <property type="term" value="C:plasma membrane"/>
    <property type="evidence" value="ECO:0007669"/>
    <property type="project" value="UniProtKB-SubCell"/>
</dbReference>
<keyword evidence="2" id="KW-0813">Transport</keyword>
<feature type="transmembrane region" description="Helical" evidence="10">
    <location>
        <begin position="103"/>
        <end position="124"/>
    </location>
</feature>
<dbReference type="InterPro" id="IPR001851">
    <property type="entry name" value="ABC_transp_permease"/>
</dbReference>
<keyword evidence="12" id="KW-1185">Reference proteome</keyword>
<feature type="transmembrane region" description="Helical" evidence="10">
    <location>
        <begin position="263"/>
        <end position="284"/>
    </location>
</feature>
<evidence type="ECO:0000256" key="2">
    <source>
        <dbReference type="ARBA" id="ARBA00022448"/>
    </source>
</evidence>
<name>A0A364NS01_9GAMM</name>
<dbReference type="GO" id="GO:0015808">
    <property type="term" value="P:L-alanine transport"/>
    <property type="evidence" value="ECO:0007669"/>
    <property type="project" value="TreeGrafter"/>
</dbReference>
<keyword evidence="5 10" id="KW-0812">Transmembrane</keyword>
<evidence type="ECO:0000256" key="8">
    <source>
        <dbReference type="ARBA" id="ARBA00023136"/>
    </source>
</evidence>
<sequence>MNEFVFFINNVLISGVVIGSIYALGAVGITLIFSILRFAHFAHADLMTLGAFFAFFLTALFPAIGPALGLPTAFVMLPLAMGLTALTAVYLDKAFYKPLRAQGVKPIVLVMASLGVTLMLQGLIRMFMGTSSRNLYIDDRKGIHRIDVPFELANRPIVITDPQILLILFLVVAVIALHLFLTRSKLGKAMRAMSDNPDLARVSGINTQKVVTVTWIIAGSLAAAAGTLLSLDVSLKPDLSFMLLLPIFAAAIVGGVGHPYGALAGGFVIGFAETLSVFNWAVLLRPFRDQLWFDLPANLAFVPTEYKITVPFFILLAILVWRPTGLFKGKVL</sequence>
<evidence type="ECO:0000256" key="4">
    <source>
        <dbReference type="ARBA" id="ARBA00022519"/>
    </source>
</evidence>
<proteinExistence type="inferred from homology"/>
<dbReference type="GO" id="GO:0005304">
    <property type="term" value="F:L-valine transmembrane transporter activity"/>
    <property type="evidence" value="ECO:0007669"/>
    <property type="project" value="TreeGrafter"/>
</dbReference>
<feature type="transmembrane region" description="Helical" evidence="10">
    <location>
        <begin position="46"/>
        <end position="64"/>
    </location>
</feature>
<feature type="transmembrane region" description="Helical" evidence="10">
    <location>
        <begin position="12"/>
        <end position="34"/>
    </location>
</feature>
<dbReference type="CDD" id="cd06582">
    <property type="entry name" value="TM_PBP1_LivH_like"/>
    <property type="match status" value="1"/>
</dbReference>
<comment type="subcellular location">
    <subcellularLocation>
        <location evidence="1">Cell inner membrane</location>
        <topology evidence="1">Multi-pass membrane protein</topology>
    </subcellularLocation>
</comment>
<evidence type="ECO:0000256" key="5">
    <source>
        <dbReference type="ARBA" id="ARBA00022692"/>
    </source>
</evidence>
<dbReference type="GO" id="GO:0042941">
    <property type="term" value="P:D-alanine transmembrane transport"/>
    <property type="evidence" value="ECO:0007669"/>
    <property type="project" value="TreeGrafter"/>
</dbReference>
<feature type="transmembrane region" description="Helical" evidence="10">
    <location>
        <begin position="210"/>
        <end position="233"/>
    </location>
</feature>
<dbReference type="EMBL" id="QKRX01000001">
    <property type="protein sequence ID" value="RAU19878.1"/>
    <property type="molecule type" value="Genomic_DNA"/>
</dbReference>
<evidence type="ECO:0000256" key="7">
    <source>
        <dbReference type="ARBA" id="ARBA00022989"/>
    </source>
</evidence>
<comment type="similarity">
    <text evidence="9">Belongs to the binding-protein-dependent transport system permease family. LivHM subfamily.</text>
</comment>
<feature type="transmembrane region" description="Helical" evidence="10">
    <location>
        <begin position="164"/>
        <end position="181"/>
    </location>
</feature>
<dbReference type="GO" id="GO:0015188">
    <property type="term" value="F:L-isoleucine transmembrane transporter activity"/>
    <property type="evidence" value="ECO:0007669"/>
    <property type="project" value="TreeGrafter"/>
</dbReference>
<reference evidence="11 12" key="1">
    <citation type="submission" date="2018-06" db="EMBL/GenBank/DDBJ databases">
        <title>Nitrincola tibetense sp. nov., isolated from Lake XuguoCo on Tibetan Plateau.</title>
        <authorList>
            <person name="Xing P."/>
        </authorList>
    </citation>
    <scope>NUCLEOTIDE SEQUENCE [LARGE SCALE GENOMIC DNA]</scope>
    <source>
        <strain evidence="12">xg18</strain>
    </source>
</reference>
<dbReference type="GO" id="GO:0015192">
    <property type="term" value="F:L-phenylalanine transmembrane transporter activity"/>
    <property type="evidence" value="ECO:0007669"/>
    <property type="project" value="TreeGrafter"/>
</dbReference>
<gene>
    <name evidence="11" type="ORF">DN062_02055</name>
</gene>
<keyword evidence="3" id="KW-1003">Cell membrane</keyword>
<dbReference type="RefSeq" id="WP_112157048.1">
    <property type="nucleotide sequence ID" value="NZ_QKRX01000001.1"/>
</dbReference>
<keyword evidence="8 10" id="KW-0472">Membrane</keyword>
<evidence type="ECO:0000256" key="3">
    <source>
        <dbReference type="ARBA" id="ARBA00022475"/>
    </source>
</evidence>
<dbReference type="InterPro" id="IPR052157">
    <property type="entry name" value="BCAA_transport_permease"/>
</dbReference>
<accession>A0A364NS01</accession>
<organism evidence="11 12">
    <name type="scientific">Nitrincola tibetensis</name>
    <dbReference type="NCBI Taxonomy" id="2219697"/>
    <lineage>
        <taxon>Bacteria</taxon>
        <taxon>Pseudomonadati</taxon>
        <taxon>Pseudomonadota</taxon>
        <taxon>Gammaproteobacteria</taxon>
        <taxon>Oceanospirillales</taxon>
        <taxon>Oceanospirillaceae</taxon>
        <taxon>Nitrincola</taxon>
    </lineage>
</organism>
<evidence type="ECO:0000313" key="11">
    <source>
        <dbReference type="EMBL" id="RAU19878.1"/>
    </source>
</evidence>
<keyword evidence="4" id="KW-0997">Cell inner membrane</keyword>
<evidence type="ECO:0000256" key="10">
    <source>
        <dbReference type="SAM" id="Phobius"/>
    </source>
</evidence>